<evidence type="ECO:0000313" key="2">
    <source>
        <dbReference type="EMBL" id="MFD1517953.1"/>
    </source>
</evidence>
<comment type="caution">
    <text evidence="2">The sequence shown here is derived from an EMBL/GenBank/DDBJ whole genome shotgun (WGS) entry which is preliminary data.</text>
</comment>
<name>A0ABW4ESY1_9PSEU</name>
<dbReference type="EMBL" id="JBHUCO010000012">
    <property type="protein sequence ID" value="MFD1517953.1"/>
    <property type="molecule type" value="Genomic_DNA"/>
</dbReference>
<evidence type="ECO:0000313" key="3">
    <source>
        <dbReference type="Proteomes" id="UP001597114"/>
    </source>
</evidence>
<reference evidence="3" key="1">
    <citation type="journal article" date="2019" name="Int. J. Syst. Evol. Microbiol.">
        <title>The Global Catalogue of Microorganisms (GCM) 10K type strain sequencing project: providing services to taxonomists for standard genome sequencing and annotation.</title>
        <authorList>
            <consortium name="The Broad Institute Genomics Platform"/>
            <consortium name="The Broad Institute Genome Sequencing Center for Infectious Disease"/>
            <person name="Wu L."/>
            <person name="Ma J."/>
        </authorList>
    </citation>
    <scope>NUCLEOTIDE SEQUENCE [LARGE SCALE GENOMIC DNA]</scope>
    <source>
        <strain evidence="3">CCM 7043</strain>
    </source>
</reference>
<feature type="region of interest" description="Disordered" evidence="1">
    <location>
        <begin position="1"/>
        <end position="37"/>
    </location>
</feature>
<dbReference type="Proteomes" id="UP001597114">
    <property type="component" value="Unassembled WGS sequence"/>
</dbReference>
<organism evidence="2 3">
    <name type="scientific">Pseudonocardia yunnanensis</name>
    <dbReference type="NCBI Taxonomy" id="58107"/>
    <lineage>
        <taxon>Bacteria</taxon>
        <taxon>Bacillati</taxon>
        <taxon>Actinomycetota</taxon>
        <taxon>Actinomycetes</taxon>
        <taxon>Pseudonocardiales</taxon>
        <taxon>Pseudonocardiaceae</taxon>
        <taxon>Pseudonocardia</taxon>
    </lineage>
</organism>
<gene>
    <name evidence="2" type="ORF">ACFSJD_10665</name>
</gene>
<dbReference type="RefSeq" id="WP_344719950.1">
    <property type="nucleotide sequence ID" value="NZ_BAAAUS010000006.1"/>
</dbReference>
<protein>
    <submittedName>
        <fullName evidence="2">Uncharacterized protein</fullName>
    </submittedName>
</protein>
<proteinExistence type="predicted"/>
<sequence length="82" mass="8982">MTRRPQGAASSRITGRTALPPDLAGRQCRSRGTDPFRRSGLVDFFLGERPIAVDSERHAPAQSRTRRTTPQQPADPWVVAAA</sequence>
<accession>A0ABW4ESY1</accession>
<feature type="region of interest" description="Disordered" evidence="1">
    <location>
        <begin position="53"/>
        <end position="82"/>
    </location>
</feature>
<evidence type="ECO:0000256" key="1">
    <source>
        <dbReference type="SAM" id="MobiDB-lite"/>
    </source>
</evidence>
<keyword evidence="3" id="KW-1185">Reference proteome</keyword>